<dbReference type="PANTHER" id="PTHR10799">
    <property type="entry name" value="SNF2/RAD54 HELICASE FAMILY"/>
    <property type="match status" value="1"/>
</dbReference>
<dbReference type="AlphaFoldDB" id="A0A1M5XJ09"/>
<dbReference type="SMART" id="SM00490">
    <property type="entry name" value="HELICc"/>
    <property type="match status" value="1"/>
</dbReference>
<proteinExistence type="predicted"/>
<dbReference type="EMBL" id="FQWQ01000006">
    <property type="protein sequence ID" value="SHH99253.1"/>
    <property type="molecule type" value="Genomic_DNA"/>
</dbReference>
<dbReference type="Pfam" id="PF00176">
    <property type="entry name" value="SNF2-rel_dom"/>
    <property type="match status" value="1"/>
</dbReference>
<feature type="domain" description="Helicase ATP-binding" evidence="2">
    <location>
        <begin position="536"/>
        <end position="694"/>
    </location>
</feature>
<dbReference type="Pfam" id="PF00271">
    <property type="entry name" value="Helicase_C"/>
    <property type="match status" value="1"/>
</dbReference>
<dbReference type="GO" id="GO:0016787">
    <property type="term" value="F:hydrolase activity"/>
    <property type="evidence" value="ECO:0007669"/>
    <property type="project" value="UniProtKB-KW"/>
</dbReference>
<evidence type="ECO:0000313" key="4">
    <source>
        <dbReference type="EMBL" id="SHH99253.1"/>
    </source>
</evidence>
<dbReference type="InterPro" id="IPR027417">
    <property type="entry name" value="P-loop_NTPase"/>
</dbReference>
<reference evidence="4 5" key="1">
    <citation type="submission" date="2016-11" db="EMBL/GenBank/DDBJ databases">
        <authorList>
            <person name="Jaros S."/>
            <person name="Januszkiewicz K."/>
            <person name="Wedrychowicz H."/>
        </authorList>
    </citation>
    <scope>NUCLEOTIDE SEQUENCE [LARGE SCALE GENOMIC DNA]</scope>
    <source>
        <strain evidence="4 5">DSM 24574</strain>
    </source>
</reference>
<organism evidence="4 5">
    <name type="scientific">Chryseolinea serpens</name>
    <dbReference type="NCBI Taxonomy" id="947013"/>
    <lineage>
        <taxon>Bacteria</taxon>
        <taxon>Pseudomonadati</taxon>
        <taxon>Bacteroidota</taxon>
        <taxon>Cytophagia</taxon>
        <taxon>Cytophagales</taxon>
        <taxon>Fulvivirgaceae</taxon>
        <taxon>Chryseolinea</taxon>
    </lineage>
</organism>
<dbReference type="Proteomes" id="UP000184212">
    <property type="component" value="Unassembled WGS sequence"/>
</dbReference>
<dbReference type="InterPro" id="IPR014001">
    <property type="entry name" value="Helicase_ATP-bd"/>
</dbReference>
<sequence>MKVSASQPFQIIYSLYQHEYLGFVFESYIVHLDEKGKLTYQHQNISSKNAREFSKGLDDRDFELIELMDSMTQESIVKKFSAKFMKPEEFFSKTYDKVKGNEMLQEQIEDYMEKRRAKILEKMKGKVLFEMGNDGEPTWRKIEVLDKRATIQFHFMRTDDHTNYYPTIFYQGKKLDLPNPSAYLICKSPAWMVLNGRLHGFEKHVDGKKLIPFFTKKYVVIPKNVEETYYNRFVAPLIASFDDVEASGFEINKSTYDPHPVLTLSELHSAQTTSAPSLFEDRRPAEEAATDEAGKIVFDLSFKYGKHRFRGDHLGPVSVTLEKQGEGYVFHRVSRRNDDEKNFLHTLQKLGLPMKGFRVAIPKSEAFSWLNENRVNLLNLGFEVSQPESRDKKYFVGKAVIEVEVKENIDWFDIHAKIRFGEFEIPFKDLRKLILRKKVEFKLPNGEIAIIPEAWLTKYADLFALSETDGDNEKPVLRKHHLNLVKELEEGNLAKVHLSEKLRSLNSFSGIKNYPPPQGFSGELRPYQKAGYNWLRFLNEYRLGGCLADDMGLGKTVQTLSMLQAEKENGSGTTLLIMPTSLIYNWEMEASKFTPGLRLLNYTGTMRNKDVRRFEKYDLVLTSYGITRLDVELLREFYFNYVILDESQVIKNPTSNIAKAVRELKSRHKLVLTGTPIENTTMDLWSQMSFINPGILGTQTYFRNEFQNPIEKKNDEARSKKLHSVIKPFILRRHKSQVATELPEKVENIQYCSMTSEQEKRYEEVKAHYREKIFKLIEQEGLGNSRFMILEGLTKLRQIANHPRMVEQGYSGDSGKMEDITHMLENAIAEGHKVLVFSQYVKHLEIVRQYLKSNKIDYTYLDGSSTDRKEQVERFNKDTSLKVFLISIKAGGLGLNLTEADYVFILDPWWNPAVEAQAVDRAHRIGQKRKVFTYKFITRNTVEEKILTLQQRKLRLTTELITTEESFMKQLTKEDIEQMLL</sequence>
<gene>
    <name evidence="4" type="ORF">SAMN04488109_6562</name>
</gene>
<dbReference type="InterPro" id="IPR000330">
    <property type="entry name" value="SNF2_N"/>
</dbReference>
<evidence type="ECO:0000313" key="5">
    <source>
        <dbReference type="Proteomes" id="UP000184212"/>
    </source>
</evidence>
<name>A0A1M5XJ09_9BACT</name>
<protein>
    <submittedName>
        <fullName evidence="4">Superfamily II DNA or RNA helicase, SNF2 family</fullName>
    </submittedName>
</protein>
<dbReference type="Gene3D" id="3.40.50.300">
    <property type="entry name" value="P-loop containing nucleotide triphosphate hydrolases"/>
    <property type="match status" value="1"/>
</dbReference>
<dbReference type="PROSITE" id="PS51192">
    <property type="entry name" value="HELICASE_ATP_BIND_1"/>
    <property type="match status" value="1"/>
</dbReference>
<keyword evidence="1" id="KW-0378">Hydrolase</keyword>
<evidence type="ECO:0000259" key="2">
    <source>
        <dbReference type="PROSITE" id="PS51192"/>
    </source>
</evidence>
<keyword evidence="4" id="KW-0067">ATP-binding</keyword>
<feature type="domain" description="Helicase C-terminal" evidence="3">
    <location>
        <begin position="819"/>
        <end position="980"/>
    </location>
</feature>
<keyword evidence="5" id="KW-1185">Reference proteome</keyword>
<dbReference type="SMART" id="SM00487">
    <property type="entry name" value="DEXDc"/>
    <property type="match status" value="1"/>
</dbReference>
<evidence type="ECO:0000259" key="3">
    <source>
        <dbReference type="PROSITE" id="PS51194"/>
    </source>
</evidence>
<dbReference type="STRING" id="947013.SAMN04488109_6562"/>
<dbReference type="GO" id="GO:0004386">
    <property type="term" value="F:helicase activity"/>
    <property type="evidence" value="ECO:0007669"/>
    <property type="project" value="UniProtKB-KW"/>
</dbReference>
<dbReference type="InterPro" id="IPR049730">
    <property type="entry name" value="SNF2/RAD54-like_C"/>
</dbReference>
<dbReference type="InterPro" id="IPR038718">
    <property type="entry name" value="SNF2-like_sf"/>
</dbReference>
<dbReference type="OrthoDB" id="9760715at2"/>
<keyword evidence="4" id="KW-0547">Nucleotide-binding</keyword>
<dbReference type="GO" id="GO:0005524">
    <property type="term" value="F:ATP binding"/>
    <property type="evidence" value="ECO:0007669"/>
    <property type="project" value="InterPro"/>
</dbReference>
<dbReference type="CDD" id="cd18793">
    <property type="entry name" value="SF2_C_SNF"/>
    <property type="match status" value="1"/>
</dbReference>
<dbReference type="InterPro" id="IPR001650">
    <property type="entry name" value="Helicase_C-like"/>
</dbReference>
<evidence type="ECO:0000256" key="1">
    <source>
        <dbReference type="ARBA" id="ARBA00022801"/>
    </source>
</evidence>
<keyword evidence="4" id="KW-0347">Helicase</keyword>
<dbReference type="PROSITE" id="PS51194">
    <property type="entry name" value="HELICASE_CTER"/>
    <property type="match status" value="1"/>
</dbReference>
<dbReference type="CDD" id="cd18012">
    <property type="entry name" value="DEXQc_arch_SWI2_SNF2"/>
    <property type="match status" value="1"/>
</dbReference>
<dbReference type="Gene3D" id="3.40.50.10810">
    <property type="entry name" value="Tandem AAA-ATPase domain"/>
    <property type="match status" value="1"/>
</dbReference>
<accession>A0A1M5XJ09</accession>
<dbReference type="SUPFAM" id="SSF52540">
    <property type="entry name" value="P-loop containing nucleoside triphosphate hydrolases"/>
    <property type="match status" value="2"/>
</dbReference>
<dbReference type="RefSeq" id="WP_073143012.1">
    <property type="nucleotide sequence ID" value="NZ_FQWQ01000006.1"/>
</dbReference>